<evidence type="ECO:0000313" key="3">
    <source>
        <dbReference type="Proteomes" id="UP000003045"/>
    </source>
</evidence>
<gene>
    <name evidence="2" type="ORF">HMPREF0580_2360</name>
</gene>
<feature type="transmembrane region" description="Helical" evidence="1">
    <location>
        <begin position="40"/>
        <end position="62"/>
    </location>
</feature>
<name>E0QTZ5_9ACTO</name>
<protein>
    <submittedName>
        <fullName evidence="2">Uncharacterized protein</fullName>
    </submittedName>
</protein>
<dbReference type="EMBL" id="AEET01000053">
    <property type="protein sequence ID" value="EFM44962.1"/>
    <property type="molecule type" value="Genomic_DNA"/>
</dbReference>
<dbReference type="HOGENOM" id="CLU_2880936_0_0_11"/>
<evidence type="ECO:0000313" key="2">
    <source>
        <dbReference type="EMBL" id="EFM44962.1"/>
    </source>
</evidence>
<dbReference type="Proteomes" id="UP000003045">
    <property type="component" value="Unassembled WGS sequence"/>
</dbReference>
<proteinExistence type="predicted"/>
<keyword evidence="1" id="KW-0812">Transmembrane</keyword>
<comment type="caution">
    <text evidence="2">The sequence shown here is derived from an EMBL/GenBank/DDBJ whole genome shotgun (WGS) entry which is preliminary data.</text>
</comment>
<organism evidence="2 3">
    <name type="scientific">Mobiluncus mulieris ATCC 35239</name>
    <dbReference type="NCBI Taxonomy" id="871571"/>
    <lineage>
        <taxon>Bacteria</taxon>
        <taxon>Bacillati</taxon>
        <taxon>Actinomycetota</taxon>
        <taxon>Actinomycetes</taxon>
        <taxon>Actinomycetales</taxon>
        <taxon>Actinomycetaceae</taxon>
        <taxon>Mobiluncus</taxon>
    </lineage>
</organism>
<keyword evidence="3" id="KW-1185">Reference proteome</keyword>
<keyword evidence="1" id="KW-1133">Transmembrane helix</keyword>
<accession>E0QTZ5</accession>
<feature type="transmembrane region" description="Helical" evidence="1">
    <location>
        <begin position="7"/>
        <end position="25"/>
    </location>
</feature>
<evidence type="ECO:0000256" key="1">
    <source>
        <dbReference type="SAM" id="Phobius"/>
    </source>
</evidence>
<dbReference type="AlphaFoldDB" id="E0QTZ5"/>
<keyword evidence="1" id="KW-0472">Membrane</keyword>
<reference evidence="2" key="1">
    <citation type="submission" date="2010-08" db="EMBL/GenBank/DDBJ databases">
        <authorList>
            <person name="Muzny D."/>
            <person name="Qin X."/>
            <person name="Deng J."/>
            <person name="Jiang H."/>
            <person name="Liu Y."/>
            <person name="Qu J."/>
            <person name="Song X.-Z."/>
            <person name="Zhang L."/>
            <person name="Thornton R."/>
            <person name="Coyle M."/>
            <person name="Francisco L."/>
            <person name="Jackson L."/>
            <person name="Javaid M."/>
            <person name="Korchina V."/>
            <person name="Kovar C."/>
            <person name="Mata R."/>
            <person name="Mathew T."/>
            <person name="Ngo R."/>
            <person name="Nguyen L."/>
            <person name="Nguyen N."/>
            <person name="Okwuonu G."/>
            <person name="Ongeri F."/>
            <person name="Pham C."/>
            <person name="Simmons D."/>
            <person name="Wilczek-Boney K."/>
            <person name="Hale W."/>
            <person name="Jakkamsetti A."/>
            <person name="Pham P."/>
            <person name="Ruth R."/>
            <person name="San Lucas F."/>
            <person name="Warren J."/>
            <person name="Zhang J."/>
            <person name="Zhao Z."/>
            <person name="Zhou C."/>
            <person name="Zhu D."/>
            <person name="Lee S."/>
            <person name="Bess C."/>
            <person name="Blankenburg K."/>
            <person name="Forbes L."/>
            <person name="Fu Q."/>
            <person name="Gubbala S."/>
            <person name="Hirani K."/>
            <person name="Jayaseelan J.C."/>
            <person name="Lara F."/>
            <person name="Munidasa M."/>
            <person name="Palculict T."/>
            <person name="Patil S."/>
            <person name="Pu L.-L."/>
            <person name="Saada N."/>
            <person name="Tang L."/>
            <person name="Weissenberger G."/>
            <person name="Zhu Y."/>
            <person name="Hemphill L."/>
            <person name="Shang Y."/>
            <person name="Youmans B."/>
            <person name="Ayvaz T."/>
            <person name="Ross M."/>
            <person name="Santibanez J."/>
            <person name="Aqrawi P."/>
            <person name="Gross S."/>
            <person name="Joshi V."/>
            <person name="Fowler G."/>
            <person name="Nazareth L."/>
            <person name="Reid J."/>
            <person name="Worley K."/>
            <person name="Petrosino J."/>
            <person name="Highlander S."/>
            <person name="Gibbs R."/>
        </authorList>
    </citation>
    <scope>NUCLEOTIDE SEQUENCE [LARGE SCALE GENOMIC DNA]</scope>
    <source>
        <strain evidence="2">ATCC 35239</strain>
    </source>
</reference>
<sequence length="63" mass="6866">MDMRVDGLHVLPVLGGGAIGVWAYMPGRLAAVGFLSCCGWFGWLVGFCIVVRVSVMQVFLFLF</sequence>